<keyword evidence="3" id="KW-0061">Asparagine biosynthesis</keyword>
<dbReference type="InterPro" id="IPR014729">
    <property type="entry name" value="Rossmann-like_a/b/a_fold"/>
</dbReference>
<evidence type="ECO:0000256" key="3">
    <source>
        <dbReference type="ARBA" id="ARBA00022888"/>
    </source>
</evidence>
<dbReference type="Gene3D" id="3.40.50.620">
    <property type="entry name" value="HUPs"/>
    <property type="match status" value="2"/>
</dbReference>
<dbReference type="AlphaFoldDB" id="A0A1I6Y8F3"/>
<dbReference type="EC" id="6.3.5.4" evidence="2"/>
<comment type="pathway">
    <text evidence="1">Amino-acid biosynthesis; L-asparagine biosynthesis; L-asparagine from L-aspartate (L-Gln route): step 1/1.</text>
</comment>
<dbReference type="GO" id="GO:0006529">
    <property type="term" value="P:asparagine biosynthetic process"/>
    <property type="evidence" value="ECO:0007669"/>
    <property type="project" value="UniProtKB-KW"/>
</dbReference>
<gene>
    <name evidence="6" type="ORF">SAMN04487904_102300</name>
</gene>
<dbReference type="PANTHER" id="PTHR43284">
    <property type="entry name" value="ASPARAGINE SYNTHETASE (GLUTAMINE-HYDROLYZING)"/>
    <property type="match status" value="1"/>
</dbReference>
<sequence length="605" mass="66733">MEFVVFPDHPDAVSLVSELDWQDARVLRHVSGRPWIVGRWSDETFLHVSAGADQVILLGRALADAETLRKQVSRIRDVETLDGVLRAIPGCFHAVCSLDGVLRVQGNLSGILRVFHTNVSGVTVAADRPERIAELAGAGIDERALALRMLVPYGPPWPLSQDCLWQGVREITGGEYLRVAPDGAGRTVRWWRPPEPEVPLEEGSETIREALSEAVLSCGGPNGSVPLSFDLSGGMDSTSLCFLADEAGLEFSTVHYEAADPANDDNEWASRCRSLIGASDHRVLPPGSWSGFYGEVSEPDRHGPSLEGPYNQVSRCFAEHLAGVAAETGAIRHVGGHGSDELFRTELTFLNAFLREHPVRAIPALRRTRANRRMSLLRALRCFRRAPGFAEWLRRAGENITEEVGAPEVGWDHVARMPAWATRDAISQTRERFAAAAAECPEPFGATPLRHEMLMQARSNGETVRQCSRIAEPYGISFEAPYIDDRVIEAAMSIRLSDRASGERNKPVLASAMSGVVPHEFLHRDYKGAGNQDMYRSLRRHRAAMGDLCDDSRLARLGLVDPERLRDTVFGLHPNLTSVIPLQPTLACEMWLRSRAAESRLCRPS</sequence>
<dbReference type="STRING" id="995060.SAMN04487904_102300"/>
<keyword evidence="7" id="KW-1185">Reference proteome</keyword>
<feature type="domain" description="Asparagine synthetase" evidence="5">
    <location>
        <begin position="207"/>
        <end position="593"/>
    </location>
</feature>
<dbReference type="Proteomes" id="UP000199165">
    <property type="component" value="Unassembled WGS sequence"/>
</dbReference>
<name>A0A1I6Y8F3_9ACTN</name>
<evidence type="ECO:0000256" key="2">
    <source>
        <dbReference type="ARBA" id="ARBA00012737"/>
    </source>
</evidence>
<comment type="catalytic activity">
    <reaction evidence="4">
        <text>L-aspartate + L-glutamine + ATP + H2O = L-asparagine + L-glutamate + AMP + diphosphate + H(+)</text>
        <dbReference type="Rhea" id="RHEA:12228"/>
        <dbReference type="ChEBI" id="CHEBI:15377"/>
        <dbReference type="ChEBI" id="CHEBI:15378"/>
        <dbReference type="ChEBI" id="CHEBI:29985"/>
        <dbReference type="ChEBI" id="CHEBI:29991"/>
        <dbReference type="ChEBI" id="CHEBI:30616"/>
        <dbReference type="ChEBI" id="CHEBI:33019"/>
        <dbReference type="ChEBI" id="CHEBI:58048"/>
        <dbReference type="ChEBI" id="CHEBI:58359"/>
        <dbReference type="ChEBI" id="CHEBI:456215"/>
        <dbReference type="EC" id="6.3.5.4"/>
    </reaction>
</comment>
<dbReference type="GO" id="GO:0004066">
    <property type="term" value="F:asparagine synthase (glutamine-hydrolyzing) activity"/>
    <property type="evidence" value="ECO:0007669"/>
    <property type="project" value="UniProtKB-EC"/>
</dbReference>
<accession>A0A1I6Y8F3</accession>
<keyword evidence="3" id="KW-0028">Amino-acid biosynthesis</keyword>
<evidence type="ECO:0000256" key="4">
    <source>
        <dbReference type="ARBA" id="ARBA00048741"/>
    </source>
</evidence>
<protein>
    <recommendedName>
        <fullName evidence="2">asparagine synthase (glutamine-hydrolyzing)</fullName>
        <ecNumber evidence="2">6.3.5.4</ecNumber>
    </recommendedName>
</protein>
<reference evidence="7" key="1">
    <citation type="submission" date="2016-10" db="EMBL/GenBank/DDBJ databases">
        <authorList>
            <person name="Varghese N."/>
            <person name="Submissions S."/>
        </authorList>
    </citation>
    <scope>NUCLEOTIDE SEQUENCE [LARGE SCALE GENOMIC DNA]</scope>
    <source>
        <strain evidence="7">DSM 45501</strain>
    </source>
</reference>
<evidence type="ECO:0000313" key="6">
    <source>
        <dbReference type="EMBL" id="SFT46799.1"/>
    </source>
</evidence>
<dbReference type="InterPro" id="IPR001962">
    <property type="entry name" value="Asn_synthase"/>
</dbReference>
<proteinExistence type="predicted"/>
<dbReference type="EMBL" id="FPAT01000002">
    <property type="protein sequence ID" value="SFT46799.1"/>
    <property type="molecule type" value="Genomic_DNA"/>
</dbReference>
<dbReference type="PANTHER" id="PTHR43284:SF1">
    <property type="entry name" value="ASPARAGINE SYNTHETASE"/>
    <property type="match status" value="1"/>
</dbReference>
<dbReference type="SUPFAM" id="SSF52402">
    <property type="entry name" value="Adenine nucleotide alpha hydrolases-like"/>
    <property type="match status" value="1"/>
</dbReference>
<organism evidence="6 7">
    <name type="scientific">Actinopolyspora righensis</name>
    <dbReference type="NCBI Taxonomy" id="995060"/>
    <lineage>
        <taxon>Bacteria</taxon>
        <taxon>Bacillati</taxon>
        <taxon>Actinomycetota</taxon>
        <taxon>Actinomycetes</taxon>
        <taxon>Actinopolysporales</taxon>
        <taxon>Actinopolysporaceae</taxon>
        <taxon>Actinopolyspora</taxon>
        <taxon>Actinopolyspora alba group</taxon>
    </lineage>
</organism>
<evidence type="ECO:0000313" key="7">
    <source>
        <dbReference type="Proteomes" id="UP000199165"/>
    </source>
</evidence>
<evidence type="ECO:0000259" key="5">
    <source>
        <dbReference type="Pfam" id="PF00733"/>
    </source>
</evidence>
<dbReference type="InterPro" id="IPR051786">
    <property type="entry name" value="ASN_synthetase/amidase"/>
</dbReference>
<evidence type="ECO:0000256" key="1">
    <source>
        <dbReference type="ARBA" id="ARBA00005187"/>
    </source>
</evidence>
<dbReference type="Pfam" id="PF00733">
    <property type="entry name" value="Asn_synthase"/>
    <property type="match status" value="1"/>
</dbReference>